<evidence type="ECO:0000313" key="3">
    <source>
        <dbReference type="Proteomes" id="UP000317318"/>
    </source>
</evidence>
<gene>
    <name evidence="2" type="ORF">Pan189_19320</name>
</gene>
<dbReference type="InterPro" id="IPR012373">
    <property type="entry name" value="Ferrdict_sens_TM"/>
</dbReference>
<dbReference type="PANTHER" id="PTHR30273">
    <property type="entry name" value="PERIPLASMIC SIGNAL SENSOR AND SIGMA FACTOR ACTIVATOR FECR-RELATED"/>
    <property type="match status" value="1"/>
</dbReference>
<dbReference type="OrthoDB" id="258532at2"/>
<keyword evidence="1" id="KW-0472">Membrane</keyword>
<dbReference type="Proteomes" id="UP000317318">
    <property type="component" value="Chromosome"/>
</dbReference>
<organism evidence="2 3">
    <name type="scientific">Stratiformator vulcanicus</name>
    <dbReference type="NCBI Taxonomy" id="2527980"/>
    <lineage>
        <taxon>Bacteria</taxon>
        <taxon>Pseudomonadati</taxon>
        <taxon>Planctomycetota</taxon>
        <taxon>Planctomycetia</taxon>
        <taxon>Planctomycetales</taxon>
        <taxon>Planctomycetaceae</taxon>
        <taxon>Stratiformator</taxon>
    </lineage>
</organism>
<proteinExistence type="predicted"/>
<dbReference type="AlphaFoldDB" id="A0A517R0X4"/>
<evidence type="ECO:0000313" key="2">
    <source>
        <dbReference type="EMBL" id="QDT37552.1"/>
    </source>
</evidence>
<protein>
    <submittedName>
        <fullName evidence="2">FecR protein</fullName>
    </submittedName>
</protein>
<evidence type="ECO:0000256" key="1">
    <source>
        <dbReference type="SAM" id="Phobius"/>
    </source>
</evidence>
<keyword evidence="3" id="KW-1185">Reference proteome</keyword>
<reference evidence="2 3" key="1">
    <citation type="submission" date="2019-02" db="EMBL/GenBank/DDBJ databases">
        <title>Deep-cultivation of Planctomycetes and their phenomic and genomic characterization uncovers novel biology.</title>
        <authorList>
            <person name="Wiegand S."/>
            <person name="Jogler M."/>
            <person name="Boedeker C."/>
            <person name="Pinto D."/>
            <person name="Vollmers J."/>
            <person name="Rivas-Marin E."/>
            <person name="Kohn T."/>
            <person name="Peeters S.H."/>
            <person name="Heuer A."/>
            <person name="Rast P."/>
            <person name="Oberbeckmann S."/>
            <person name="Bunk B."/>
            <person name="Jeske O."/>
            <person name="Meyerdierks A."/>
            <person name="Storesund J.E."/>
            <person name="Kallscheuer N."/>
            <person name="Luecker S."/>
            <person name="Lage O.M."/>
            <person name="Pohl T."/>
            <person name="Merkel B.J."/>
            <person name="Hornburger P."/>
            <person name="Mueller R.-W."/>
            <person name="Bruemmer F."/>
            <person name="Labrenz M."/>
            <person name="Spormann A.M."/>
            <person name="Op den Camp H."/>
            <person name="Overmann J."/>
            <person name="Amann R."/>
            <person name="Jetten M.S.M."/>
            <person name="Mascher T."/>
            <person name="Medema M.H."/>
            <person name="Devos D.P."/>
            <person name="Kaster A.-K."/>
            <person name="Ovreas L."/>
            <person name="Rohde M."/>
            <person name="Galperin M.Y."/>
            <person name="Jogler C."/>
        </authorList>
    </citation>
    <scope>NUCLEOTIDE SEQUENCE [LARGE SCALE GENOMIC DNA]</scope>
    <source>
        <strain evidence="2 3">Pan189</strain>
    </source>
</reference>
<dbReference type="GO" id="GO:0016989">
    <property type="term" value="F:sigma factor antagonist activity"/>
    <property type="evidence" value="ECO:0007669"/>
    <property type="project" value="TreeGrafter"/>
</dbReference>
<keyword evidence="1" id="KW-1133">Transmembrane helix</keyword>
<dbReference type="RefSeq" id="WP_145363656.1">
    <property type="nucleotide sequence ID" value="NZ_CP036268.1"/>
</dbReference>
<dbReference type="Gene3D" id="2.60.120.1440">
    <property type="match status" value="1"/>
</dbReference>
<feature type="transmembrane region" description="Helical" evidence="1">
    <location>
        <begin position="93"/>
        <end position="116"/>
    </location>
</feature>
<dbReference type="EMBL" id="CP036268">
    <property type="protein sequence ID" value="QDT37552.1"/>
    <property type="molecule type" value="Genomic_DNA"/>
</dbReference>
<name>A0A517R0X4_9PLAN</name>
<sequence>MNAATAEYDSAQNELLMLANSACSGQMSQEGAARLEELLTDNLSLQQRYVEFLDIHSQLRALAHADHVADQISSALQQPARIRKPRLRRSRTWYIAIASVAVPVAILITTACFMVSQIDHRAIVLDRSREVEWGSASVSTGERINPGREFEIVKGFVELEFHRGTRAILRGPGRYRMEGARELSILSGSALCRVPAPAVGFTVRTPDGRIVDLGTEFLTEVHPDAGTTLLVRAGKAEIGFNSPGGTEGWSMLVQEGESARCVIAEKTVSAVPYSTDRFHWYAERTRAVKATTGAVRFVETPTGNPYDGRFTSGDEAVVIPERLGVTLEDDLLISTSNGETVIPAGTKVDSYLVTCHPGETAASVSATIQFRWPLLAILYQADALDRTDDLFAVPYLQQSRIPQPGKADRGAEELEDTIADIDFASGLVPFSLQVPPQGVDQFRVLMAGRGASLDSN</sequence>
<accession>A0A517R0X4</accession>
<dbReference type="KEGG" id="svp:Pan189_19320"/>
<dbReference type="PANTHER" id="PTHR30273:SF2">
    <property type="entry name" value="PROTEIN FECR"/>
    <property type="match status" value="1"/>
</dbReference>
<keyword evidence="1" id="KW-0812">Transmembrane</keyword>